<dbReference type="AlphaFoldDB" id="D3B4T4"/>
<evidence type="ECO:0000313" key="1">
    <source>
        <dbReference type="EMBL" id="EFA84332.1"/>
    </source>
</evidence>
<sequence length="56" mass="6569">MIIVKFIVIKHSLQCSVWFPIKHIVKPQITIPVFEQLMKQPSHLTHILSTVEKLHI</sequence>
<name>D3B4T4_HETP5</name>
<protein>
    <submittedName>
        <fullName evidence="1">Uncharacterized protein</fullName>
    </submittedName>
</protein>
<keyword evidence="2" id="KW-1185">Reference proteome</keyword>
<dbReference type="EMBL" id="ADBJ01000010">
    <property type="protein sequence ID" value="EFA84332.1"/>
    <property type="molecule type" value="Genomic_DNA"/>
</dbReference>
<accession>D3B4T4</accession>
<dbReference type="InParanoid" id="D3B4T4"/>
<organism evidence="1 2">
    <name type="scientific">Heterostelium pallidum (strain ATCC 26659 / Pp 5 / PN500)</name>
    <name type="common">Cellular slime mold</name>
    <name type="synonym">Polysphondylium pallidum</name>
    <dbReference type="NCBI Taxonomy" id="670386"/>
    <lineage>
        <taxon>Eukaryota</taxon>
        <taxon>Amoebozoa</taxon>
        <taxon>Evosea</taxon>
        <taxon>Eumycetozoa</taxon>
        <taxon>Dictyostelia</taxon>
        <taxon>Acytosteliales</taxon>
        <taxon>Acytosteliaceae</taxon>
        <taxon>Heterostelium</taxon>
    </lineage>
</organism>
<gene>
    <name evidence="1" type="ORF">PPL_03410</name>
</gene>
<proteinExistence type="predicted"/>
<reference evidence="1 2" key="1">
    <citation type="journal article" date="2011" name="Genome Res.">
        <title>Phylogeny-wide analysis of social amoeba genomes highlights ancient origins for complex intercellular communication.</title>
        <authorList>
            <person name="Heidel A.J."/>
            <person name="Lawal H.M."/>
            <person name="Felder M."/>
            <person name="Schilde C."/>
            <person name="Helps N.R."/>
            <person name="Tunggal B."/>
            <person name="Rivero F."/>
            <person name="John U."/>
            <person name="Schleicher M."/>
            <person name="Eichinger L."/>
            <person name="Platzer M."/>
            <person name="Noegel A.A."/>
            <person name="Schaap P."/>
            <person name="Gloeckner G."/>
        </authorList>
    </citation>
    <scope>NUCLEOTIDE SEQUENCE [LARGE SCALE GENOMIC DNA]</scope>
    <source>
        <strain evidence="2">ATCC 26659 / Pp 5 / PN500</strain>
    </source>
</reference>
<dbReference type="GeneID" id="31358931"/>
<dbReference type="Proteomes" id="UP000001396">
    <property type="component" value="Unassembled WGS sequence"/>
</dbReference>
<dbReference type="RefSeq" id="XP_020436447.1">
    <property type="nucleotide sequence ID" value="XM_020574375.1"/>
</dbReference>
<evidence type="ECO:0000313" key="2">
    <source>
        <dbReference type="Proteomes" id="UP000001396"/>
    </source>
</evidence>
<comment type="caution">
    <text evidence="1">The sequence shown here is derived from an EMBL/GenBank/DDBJ whole genome shotgun (WGS) entry which is preliminary data.</text>
</comment>